<dbReference type="InterPro" id="IPR014756">
    <property type="entry name" value="Ig_E-set"/>
</dbReference>
<name>B8CZ56_HALOH</name>
<reference evidence="3 4" key="1">
    <citation type="journal article" date="2009" name="PLoS ONE">
        <title>Genome analysis of the anaerobic thermohalophilic bacterium Halothermothrix orenii.</title>
        <authorList>
            <person name="Mavromatis K."/>
            <person name="Ivanova N."/>
            <person name="Anderson I."/>
            <person name="Lykidis A."/>
            <person name="Hooper S.D."/>
            <person name="Sun H."/>
            <person name="Kunin V."/>
            <person name="Lapidus A."/>
            <person name="Hugenholtz P."/>
            <person name="Patel B."/>
            <person name="Kyrpides N.C."/>
        </authorList>
    </citation>
    <scope>NUCLEOTIDE SEQUENCE [LARGE SCALE GENOMIC DNA]</scope>
    <source>
        <strain evidence="4">H 168 / OCM 544 / DSM 9562</strain>
    </source>
</reference>
<keyword evidence="1" id="KW-0732">Signal</keyword>
<dbReference type="OrthoDB" id="1715880at2"/>
<keyword evidence="3" id="KW-0378">Hydrolase</keyword>
<dbReference type="Gene3D" id="2.60.40.10">
    <property type="entry name" value="Immunoglobulins"/>
    <property type="match status" value="1"/>
</dbReference>
<evidence type="ECO:0000259" key="2">
    <source>
        <dbReference type="SMART" id="SM01065"/>
    </source>
</evidence>
<proteinExistence type="predicted"/>
<dbReference type="GO" id="GO:0016787">
    <property type="term" value="F:hydrolase activity"/>
    <property type="evidence" value="ECO:0007669"/>
    <property type="project" value="UniProtKB-KW"/>
</dbReference>
<dbReference type="InterPro" id="IPR032640">
    <property type="entry name" value="AMPK1_CBM"/>
</dbReference>
<organism evidence="3 4">
    <name type="scientific">Halothermothrix orenii (strain H 168 / OCM 544 / DSM 9562)</name>
    <dbReference type="NCBI Taxonomy" id="373903"/>
    <lineage>
        <taxon>Bacteria</taxon>
        <taxon>Bacillati</taxon>
        <taxon>Bacillota</taxon>
        <taxon>Clostridia</taxon>
        <taxon>Halanaerobiales</taxon>
        <taxon>Halothermotrichaceae</taxon>
        <taxon>Halothermothrix</taxon>
    </lineage>
</organism>
<dbReference type="SMART" id="SM01065">
    <property type="entry name" value="CBM_2"/>
    <property type="match status" value="1"/>
</dbReference>
<evidence type="ECO:0000256" key="1">
    <source>
        <dbReference type="SAM" id="SignalP"/>
    </source>
</evidence>
<keyword evidence="4" id="KW-1185">Reference proteome</keyword>
<dbReference type="CDD" id="cd02859">
    <property type="entry name" value="E_set_AMPKbeta_like_N"/>
    <property type="match status" value="1"/>
</dbReference>
<feature type="domain" description="CBM20" evidence="2">
    <location>
        <begin position="34"/>
        <end position="117"/>
    </location>
</feature>
<evidence type="ECO:0000313" key="4">
    <source>
        <dbReference type="Proteomes" id="UP000000719"/>
    </source>
</evidence>
<evidence type="ECO:0000313" key="3">
    <source>
        <dbReference type="EMBL" id="ACL70575.1"/>
    </source>
</evidence>
<dbReference type="Pfam" id="PF16561">
    <property type="entry name" value="AMPK1_CBM"/>
    <property type="match status" value="1"/>
</dbReference>
<dbReference type="InterPro" id="IPR002044">
    <property type="entry name" value="CBM20"/>
</dbReference>
<dbReference type="SUPFAM" id="SSF81296">
    <property type="entry name" value="E set domains"/>
    <property type="match status" value="1"/>
</dbReference>
<dbReference type="InterPro" id="IPR013783">
    <property type="entry name" value="Ig-like_fold"/>
</dbReference>
<feature type="signal peptide" evidence="1">
    <location>
        <begin position="1"/>
        <end position="23"/>
    </location>
</feature>
<dbReference type="RefSeq" id="WP_015923545.1">
    <property type="nucleotide sequence ID" value="NC_011899.1"/>
</dbReference>
<dbReference type="GO" id="GO:2001070">
    <property type="term" value="F:starch binding"/>
    <property type="evidence" value="ECO:0007669"/>
    <property type="project" value="InterPro"/>
</dbReference>
<sequence>MEKRIVLFLVLALVLAMSVPAMAAYEFTELPNGDFEVTFTYDNPGAEEVYLIGQMNGWTENDPAMKMEMNDDGLWEITITLAKGVYEYKFFVDGEYKTDFDNPETTGPYNNSVARVLPDHPTGELELKGEMINEFTQEDFGNPVAFNSSLKLELNGVFKEKLDDGTFKDMVDYSAVINAEGNVADVENYDGELELLTPDKIYLENTAVTYLGDYVDVSLQANKDDKTNSYDYLGILDATTSNDDRENDTSNPNEFGDSRRIRVSANDSLLEKGYDFNIALTEYTGDITDDTSNTKYLGYLNFKKELKDNVTGEVKGHVGTSVVTYQPVVAGEYKDFTKTAAVFGEYEVINNLTLRGEYAYIPLGEISESLSGCFLQDDGSWLFIFDPRDYEAVEAKDVETVWLAGGWGASGDETYWNSQYKGYMLEKTTAEDGSTIWTGTFNVEEPEYGWKFIVNGEKWDYNDDKIWFGDPATGGERGNDNFQLVDYGANDPIKDGYAAMAEVNYRIFDPKRSFETGSEFYKFDITAGAEILENGAYLRVANDDFAEDHKPGHNKLYVNSYLYPISNIDLRLDLNGSYVTAYEDPDTDLNESNEHQVMWVQPAFDYPQPVTGVEYIKGHVEYGSIERPEQVPEDAWTGWEWQDNRYKDNDLPEYTNLFVETQTQPFGPINYVKTNVNYEKDLEITEVFAETELNVPVKQIEYIRANVDYKVNDESVDSPRAWVEGRIHQIPGVKDYVNYILVNYETDEGHIIDHGWYGDDDNDWKNRLYAETELAVPALEDFAVTVSLESQNIEDGVLDGITADSLEEDLDARYVENGKKIEWYTFATVSTGYDFPFSIRGDVTLKFDLVHQEISEYEDDALLVELSRPLTKYTTLKASYNKQDSDHGENYSSLMFETLF</sequence>
<protein>
    <submittedName>
        <fullName evidence="3">Glycoside hydrolase family 13 domain protein</fullName>
    </submittedName>
</protein>
<dbReference type="KEGG" id="hor:Hore_18260"/>
<dbReference type="eggNOG" id="COG0296">
    <property type="taxonomic scope" value="Bacteria"/>
</dbReference>
<gene>
    <name evidence="3" type="ordered locus">Hore_18260</name>
</gene>
<dbReference type="AlphaFoldDB" id="B8CZ56"/>
<dbReference type="HOGENOM" id="CLU_321793_0_0_9"/>
<accession>B8CZ56</accession>
<feature type="chain" id="PRO_5002870418" evidence="1">
    <location>
        <begin position="24"/>
        <end position="900"/>
    </location>
</feature>
<dbReference type="STRING" id="373903.Hore_18260"/>
<dbReference type="EMBL" id="CP001098">
    <property type="protein sequence ID" value="ACL70575.1"/>
    <property type="molecule type" value="Genomic_DNA"/>
</dbReference>
<dbReference type="Proteomes" id="UP000000719">
    <property type="component" value="Chromosome"/>
</dbReference>